<dbReference type="OrthoDB" id="9782842at2"/>
<evidence type="ECO:0000256" key="3">
    <source>
        <dbReference type="SAM" id="Phobius"/>
    </source>
</evidence>
<dbReference type="InterPro" id="IPR027383">
    <property type="entry name" value="Znf_put"/>
</dbReference>
<comment type="caution">
    <text evidence="5">The sequence shown here is derived from an EMBL/GenBank/DDBJ whole genome shotgun (WGS) entry which is preliminary data.</text>
</comment>
<evidence type="ECO:0000256" key="2">
    <source>
        <dbReference type="ARBA" id="ARBA00024438"/>
    </source>
</evidence>
<comment type="similarity">
    <text evidence="1">Belongs to the zinc-associated anti-sigma factor (ZAS) superfamily. Anti-sigma-W factor family.</text>
</comment>
<proteinExistence type="inferred from homology"/>
<keyword evidence="3" id="KW-1133">Transmembrane helix</keyword>
<accession>A0A845DWU8</accession>
<dbReference type="EMBL" id="WMET01000007">
    <property type="protein sequence ID" value="MYL21866.1"/>
    <property type="molecule type" value="Genomic_DNA"/>
</dbReference>
<sequence length="220" mass="25106">MNCRKEAITLMHKYLDGELNKEEERRLRDHLQSCPSCQSHFHELKRTTTLITNTSPASAPPRFTANVMNNLPKQKKRRNYIRRLQQHPILTAAAVFFILMFSGIFTAWNQDQQVTVSKQENLEIREHTVIVPDGVTVKGDLVVRNGDLRIDGAVDGNVTIINGDILEGTTEDPGSGELNRADLRAYSGELTEVNQMYEWVWYHTKQTVSDIFSFGSEQED</sequence>
<organism evidence="5 6">
    <name type="scientific">Halobacillus litoralis</name>
    <dbReference type="NCBI Taxonomy" id="45668"/>
    <lineage>
        <taxon>Bacteria</taxon>
        <taxon>Bacillati</taxon>
        <taxon>Bacillota</taxon>
        <taxon>Bacilli</taxon>
        <taxon>Bacillales</taxon>
        <taxon>Bacillaceae</taxon>
        <taxon>Halobacillus</taxon>
    </lineage>
</organism>
<evidence type="ECO:0000256" key="1">
    <source>
        <dbReference type="ARBA" id="ARBA00024353"/>
    </source>
</evidence>
<dbReference type="Pfam" id="PF13490">
    <property type="entry name" value="zf-HC2"/>
    <property type="match status" value="1"/>
</dbReference>
<dbReference type="Proteomes" id="UP000460949">
    <property type="component" value="Unassembled WGS sequence"/>
</dbReference>
<dbReference type="RefSeq" id="WP_160839803.1">
    <property type="nucleotide sequence ID" value="NZ_WMET01000007.1"/>
</dbReference>
<keyword evidence="3" id="KW-0472">Membrane</keyword>
<feature type="transmembrane region" description="Helical" evidence="3">
    <location>
        <begin position="87"/>
        <end position="108"/>
    </location>
</feature>
<dbReference type="AlphaFoldDB" id="A0A845DWU8"/>
<evidence type="ECO:0000313" key="6">
    <source>
        <dbReference type="Proteomes" id="UP000460949"/>
    </source>
</evidence>
<protein>
    <recommendedName>
        <fullName evidence="2">Anti-sigma-W factor RsiW</fullName>
    </recommendedName>
</protein>
<name>A0A845DWU8_9BACI</name>
<dbReference type="InterPro" id="IPR041916">
    <property type="entry name" value="Anti_sigma_zinc_sf"/>
</dbReference>
<keyword evidence="3" id="KW-0812">Transmembrane</keyword>
<evidence type="ECO:0000259" key="4">
    <source>
        <dbReference type="Pfam" id="PF13490"/>
    </source>
</evidence>
<gene>
    <name evidence="5" type="ORF">GLW04_18415</name>
</gene>
<evidence type="ECO:0000313" key="5">
    <source>
        <dbReference type="EMBL" id="MYL21866.1"/>
    </source>
</evidence>
<feature type="domain" description="Putative zinc-finger" evidence="4">
    <location>
        <begin position="5"/>
        <end position="38"/>
    </location>
</feature>
<reference evidence="5 6" key="1">
    <citation type="submission" date="2019-11" db="EMBL/GenBank/DDBJ databases">
        <title>Genome sequences of 17 halophilic strains isolated from different environments.</title>
        <authorList>
            <person name="Furrow R.E."/>
        </authorList>
    </citation>
    <scope>NUCLEOTIDE SEQUENCE [LARGE SCALE GENOMIC DNA]</scope>
    <source>
        <strain evidence="5 6">22511_23_Filter</strain>
    </source>
</reference>
<dbReference type="Gene3D" id="1.10.10.1320">
    <property type="entry name" value="Anti-sigma factor, zinc-finger domain"/>
    <property type="match status" value="1"/>
</dbReference>